<dbReference type="Proteomes" id="UP000663827">
    <property type="component" value="Unassembled WGS sequence"/>
</dbReference>
<gene>
    <name evidence="1" type="ORF">RDB_LOCUS49270</name>
</gene>
<evidence type="ECO:0000313" key="2">
    <source>
        <dbReference type="Proteomes" id="UP000663827"/>
    </source>
</evidence>
<reference evidence="1" key="1">
    <citation type="submission" date="2021-01" db="EMBL/GenBank/DDBJ databases">
        <authorList>
            <person name="Kaushik A."/>
        </authorList>
    </citation>
    <scope>NUCLEOTIDE SEQUENCE</scope>
    <source>
        <strain evidence="1">AG5</strain>
    </source>
</reference>
<protein>
    <submittedName>
        <fullName evidence="1">Uncharacterized protein</fullName>
    </submittedName>
</protein>
<evidence type="ECO:0000313" key="1">
    <source>
        <dbReference type="EMBL" id="CAE7112095.1"/>
    </source>
</evidence>
<dbReference type="EMBL" id="CAJNJQ010000968">
    <property type="protein sequence ID" value="CAE7112095.1"/>
    <property type="molecule type" value="Genomic_DNA"/>
</dbReference>
<sequence length="363" mass="40687">MLLYSDLLVMIAEYLREDLGSLNRLCMTCRYAHAAVTQILYQRVELHRVRAIEIFCGTILQGRTSLRSIPQSLWIGPAHYGRHPEVVHLVPRLRKALNLLPNLRALTFTPTAKSFGEIYDSLRDPPFKLESFAAPYHINPSFVQFLQSQPSIETLRLHDLDTEPPRSVSIVKHINDLSSHGTLLPKLKLLAADPRVLSTLVINRPVSHVEISVGSCFSGPEEALKDLVKALARTSVPLVSLKHNLGNLRIHFWGTKFLHQLKTTDIQFTLKSLWIYLPGVMRPVFRTSSGIGPMGAHISRTFGSQLDGFTCLSSFELSLGGFTLSDPSPKEIAEVFGDAGKLETWKSYCETLERVTLYGMTLK</sequence>
<comment type="caution">
    <text evidence="1">The sequence shown here is derived from an EMBL/GenBank/DDBJ whole genome shotgun (WGS) entry which is preliminary data.</text>
</comment>
<name>A0A8H3E1J2_9AGAM</name>
<dbReference type="AlphaFoldDB" id="A0A8H3E1J2"/>
<organism evidence="1 2">
    <name type="scientific">Rhizoctonia solani</name>
    <dbReference type="NCBI Taxonomy" id="456999"/>
    <lineage>
        <taxon>Eukaryota</taxon>
        <taxon>Fungi</taxon>
        <taxon>Dikarya</taxon>
        <taxon>Basidiomycota</taxon>
        <taxon>Agaricomycotina</taxon>
        <taxon>Agaricomycetes</taxon>
        <taxon>Cantharellales</taxon>
        <taxon>Ceratobasidiaceae</taxon>
        <taxon>Rhizoctonia</taxon>
    </lineage>
</organism>
<proteinExistence type="predicted"/>
<accession>A0A8H3E1J2</accession>